<evidence type="ECO:0000313" key="1">
    <source>
        <dbReference type="EMBL" id="ROL53301.1"/>
    </source>
</evidence>
<evidence type="ECO:0000313" key="2">
    <source>
        <dbReference type="Proteomes" id="UP000281406"/>
    </source>
</evidence>
<dbReference type="AlphaFoldDB" id="A0A3N0Z4Q7"/>
<protein>
    <submittedName>
        <fullName evidence="1">Uncharacterized protein</fullName>
    </submittedName>
</protein>
<sequence length="164" mass="17813">MTSWTPPYSPNSIRTTLIVQHPGAEVVHVAILGGLQEQPLEEGFHPVEDRIHHGGMDGLLNCATGCRVDEAFTTDDLVDSISADTSGLRCGHVQLRIVFITPVSLRPGSLGPAARLVGPRPTTPSHVLITQQTGNHFRDNLKIYPQPADPTLLSLKASCKYRTF</sequence>
<comment type="caution">
    <text evidence="1">The sequence shown here is derived from an EMBL/GenBank/DDBJ whole genome shotgun (WGS) entry which is preliminary data.</text>
</comment>
<dbReference type="Proteomes" id="UP000281406">
    <property type="component" value="Unassembled WGS sequence"/>
</dbReference>
<name>A0A3N0Z4Q7_ANAGA</name>
<organism evidence="1 2">
    <name type="scientific">Anabarilius grahami</name>
    <name type="common">Kanglang fish</name>
    <name type="synonym">Barilius grahami</name>
    <dbReference type="NCBI Taxonomy" id="495550"/>
    <lineage>
        <taxon>Eukaryota</taxon>
        <taxon>Metazoa</taxon>
        <taxon>Chordata</taxon>
        <taxon>Craniata</taxon>
        <taxon>Vertebrata</taxon>
        <taxon>Euteleostomi</taxon>
        <taxon>Actinopterygii</taxon>
        <taxon>Neopterygii</taxon>
        <taxon>Teleostei</taxon>
        <taxon>Ostariophysi</taxon>
        <taxon>Cypriniformes</taxon>
        <taxon>Xenocyprididae</taxon>
        <taxon>Xenocypridinae</taxon>
        <taxon>Xenocypridinae incertae sedis</taxon>
        <taxon>Anabarilius</taxon>
    </lineage>
</organism>
<gene>
    <name evidence="1" type="ORF">DPX16_23818</name>
</gene>
<dbReference type="EMBL" id="RJVU01011362">
    <property type="protein sequence ID" value="ROL53301.1"/>
    <property type="molecule type" value="Genomic_DNA"/>
</dbReference>
<proteinExistence type="predicted"/>
<dbReference type="OrthoDB" id="5920062at2759"/>
<keyword evidence="2" id="KW-1185">Reference proteome</keyword>
<accession>A0A3N0Z4Q7</accession>
<reference evidence="1 2" key="1">
    <citation type="submission" date="2018-10" db="EMBL/GenBank/DDBJ databases">
        <title>Genome assembly for a Yunnan-Guizhou Plateau 3E fish, Anabarilius grahami (Regan), and its evolutionary and genetic applications.</title>
        <authorList>
            <person name="Jiang W."/>
        </authorList>
    </citation>
    <scope>NUCLEOTIDE SEQUENCE [LARGE SCALE GENOMIC DNA]</scope>
    <source>
        <strain evidence="1">AG-KIZ</strain>
        <tissue evidence="1">Muscle</tissue>
    </source>
</reference>